<dbReference type="InterPro" id="IPR043128">
    <property type="entry name" value="Rev_trsase/Diguanyl_cyclase"/>
</dbReference>
<comment type="caution">
    <text evidence="1">The sequence shown here is derived from an EMBL/GenBank/DDBJ whole genome shotgun (WGS) entry which is preliminary data.</text>
</comment>
<dbReference type="PANTHER" id="PTHR33064">
    <property type="entry name" value="POL PROTEIN"/>
    <property type="match status" value="1"/>
</dbReference>
<dbReference type="Gene3D" id="3.30.70.270">
    <property type="match status" value="1"/>
</dbReference>
<accession>A0A9N9DTQ9</accession>
<name>A0A9N9DTQ9_9GLOM</name>
<feature type="non-terminal residue" evidence="1">
    <location>
        <position position="77"/>
    </location>
</feature>
<dbReference type="Proteomes" id="UP000789739">
    <property type="component" value="Unassembled WGS sequence"/>
</dbReference>
<dbReference type="AlphaFoldDB" id="A0A9N9DTQ9"/>
<dbReference type="InterPro" id="IPR051320">
    <property type="entry name" value="Viral_Replic_Matur_Polypro"/>
</dbReference>
<organism evidence="1 2">
    <name type="scientific">Paraglomus brasilianum</name>
    <dbReference type="NCBI Taxonomy" id="144538"/>
    <lineage>
        <taxon>Eukaryota</taxon>
        <taxon>Fungi</taxon>
        <taxon>Fungi incertae sedis</taxon>
        <taxon>Mucoromycota</taxon>
        <taxon>Glomeromycotina</taxon>
        <taxon>Glomeromycetes</taxon>
        <taxon>Paraglomerales</taxon>
        <taxon>Paraglomeraceae</taxon>
        <taxon>Paraglomus</taxon>
    </lineage>
</organism>
<dbReference type="SUPFAM" id="SSF56672">
    <property type="entry name" value="DNA/RNA polymerases"/>
    <property type="match status" value="1"/>
</dbReference>
<dbReference type="EMBL" id="CAJVPI010003020">
    <property type="protein sequence ID" value="CAG8653027.1"/>
    <property type="molecule type" value="Genomic_DNA"/>
</dbReference>
<dbReference type="InterPro" id="IPR043502">
    <property type="entry name" value="DNA/RNA_pol_sf"/>
</dbReference>
<keyword evidence="2" id="KW-1185">Reference proteome</keyword>
<dbReference type="OrthoDB" id="5593162at2759"/>
<dbReference type="FunFam" id="3.30.70.270:FF:000020">
    <property type="entry name" value="Transposon Tf2-6 polyprotein-like Protein"/>
    <property type="match status" value="1"/>
</dbReference>
<reference evidence="1" key="1">
    <citation type="submission" date="2021-06" db="EMBL/GenBank/DDBJ databases">
        <authorList>
            <person name="Kallberg Y."/>
            <person name="Tangrot J."/>
            <person name="Rosling A."/>
        </authorList>
    </citation>
    <scope>NUCLEOTIDE SEQUENCE</scope>
    <source>
        <strain evidence="1">BR232B</strain>
    </source>
</reference>
<gene>
    <name evidence="1" type="ORF">PBRASI_LOCUS10365</name>
</gene>
<protein>
    <submittedName>
        <fullName evidence="1">9601_t:CDS:1</fullName>
    </submittedName>
</protein>
<evidence type="ECO:0000313" key="1">
    <source>
        <dbReference type="EMBL" id="CAG8653027.1"/>
    </source>
</evidence>
<evidence type="ECO:0000313" key="2">
    <source>
        <dbReference type="Proteomes" id="UP000789739"/>
    </source>
</evidence>
<sequence>MPEEAKVKAIKDFLQPKNLKTLRGFLGLAGFYRKFMKDSAKTAASLFKLLKNKETFKWEIGQQHAFDTLKKSLITAP</sequence>
<dbReference type="PANTHER" id="PTHR33064:SF37">
    <property type="entry name" value="RIBONUCLEASE H"/>
    <property type="match status" value="1"/>
</dbReference>
<proteinExistence type="predicted"/>